<feature type="region of interest" description="Disordered" evidence="2">
    <location>
        <begin position="18"/>
        <end position="37"/>
    </location>
</feature>
<accession>A0A813FIN8</accession>
<feature type="non-terminal residue" evidence="3">
    <location>
        <position position="697"/>
    </location>
</feature>
<feature type="repeat" description="WD" evidence="1">
    <location>
        <begin position="538"/>
        <end position="560"/>
    </location>
</feature>
<organism evidence="3 4">
    <name type="scientific">Polarella glacialis</name>
    <name type="common">Dinoflagellate</name>
    <dbReference type="NCBI Taxonomy" id="89957"/>
    <lineage>
        <taxon>Eukaryota</taxon>
        <taxon>Sar</taxon>
        <taxon>Alveolata</taxon>
        <taxon>Dinophyceae</taxon>
        <taxon>Suessiales</taxon>
        <taxon>Suessiaceae</taxon>
        <taxon>Polarella</taxon>
    </lineage>
</organism>
<sequence>MPGTASCTAAFTMENRAARPAAEKHATATRTMPGVSSGAGMDCEASLFAMDVEIDNLGRNDEEYGNQGLYKEYGNQDRDKEYGNLGSYKDDAEVKGEQTILNVNFLKNEIRDIFENKILYASLIMKEIRDGFPLHADGSDTDDGYDYSLSEPLGSSDTPSDCEDPLDGNYGFIGMMDGPEQPHPDGLRPSDLLKLGRPSLFSGKSDEWPDRVFSFRSFMHFTEMLNSKEMRAVEKHTTTIPQSALTDADKSRSTRLYYLLAVLLRGRALQILRATEPGAGFEAWRLLCHEFERKDEISAAGLLQAILSFSFDCELGSVMAKLAEFDCLSRPTTHSLHRTVPMEVDVFGQDDSDIIECRRKAQEQGSELPLPARQTGGQQQQKQAKGKGIGKGRIHEVDQDILQEGEQILGVFEHEDSDATSSNELQQLFDQWNSGGADGPVKTSELNALEALFMKLIEWRVHVSPQEYLQYRNHVLTAVRGDQTAGSLSPEMPDEDETPMVMRASVETSTSSTLASEADRASGTDSVGQRPSVSSCRLAVGSLDGSVRVWSLKSGTCLRRFTRHDTGSVALRPDGEVIYLSTSGEDAGKAFSVDEGAQVGSFASGDSKQTATSMKMSGNGRQLLVGYSDGGVELRCLETHSVLRAYAQGSSVGDTFFPTRVDWSEEADLVAATSVGGKVQIFTASTAELVHCLQAPQ</sequence>
<feature type="region of interest" description="Disordered" evidence="2">
    <location>
        <begin position="143"/>
        <end position="164"/>
    </location>
</feature>
<name>A0A813FIN8_POLGL</name>
<protein>
    <submittedName>
        <fullName evidence="3">Uncharacterized protein</fullName>
    </submittedName>
</protein>
<dbReference type="EMBL" id="CAJNNV010024588">
    <property type="protein sequence ID" value="CAE8610248.1"/>
    <property type="molecule type" value="Genomic_DNA"/>
</dbReference>
<keyword evidence="4" id="KW-1185">Reference proteome</keyword>
<dbReference type="AlphaFoldDB" id="A0A813FIN8"/>
<feature type="compositionally biased region" description="Low complexity" evidence="2">
    <location>
        <begin position="374"/>
        <end position="383"/>
    </location>
</feature>
<dbReference type="Proteomes" id="UP000654075">
    <property type="component" value="Unassembled WGS sequence"/>
</dbReference>
<evidence type="ECO:0000313" key="3">
    <source>
        <dbReference type="EMBL" id="CAE8610248.1"/>
    </source>
</evidence>
<feature type="compositionally biased region" description="Low complexity" evidence="2">
    <location>
        <begin position="506"/>
        <end position="516"/>
    </location>
</feature>
<dbReference type="InterPro" id="IPR011044">
    <property type="entry name" value="Quino_amine_DH_bsu"/>
</dbReference>
<dbReference type="PROSITE" id="PS50082">
    <property type="entry name" value="WD_REPEATS_2"/>
    <property type="match status" value="1"/>
</dbReference>
<evidence type="ECO:0000313" key="4">
    <source>
        <dbReference type="Proteomes" id="UP000654075"/>
    </source>
</evidence>
<dbReference type="PANTHER" id="PTHR19879">
    <property type="entry name" value="TRANSCRIPTION INITIATION FACTOR TFIID"/>
    <property type="match status" value="1"/>
</dbReference>
<evidence type="ECO:0000256" key="2">
    <source>
        <dbReference type="SAM" id="MobiDB-lite"/>
    </source>
</evidence>
<dbReference type="InterPro" id="IPR015943">
    <property type="entry name" value="WD40/YVTN_repeat-like_dom_sf"/>
</dbReference>
<comment type="caution">
    <text evidence="3">The sequence shown here is derived from an EMBL/GenBank/DDBJ whole genome shotgun (WGS) entry which is preliminary data.</text>
</comment>
<feature type="region of interest" description="Disordered" evidence="2">
    <location>
        <begin position="364"/>
        <end position="390"/>
    </location>
</feature>
<dbReference type="Gene3D" id="2.130.10.10">
    <property type="entry name" value="YVTN repeat-like/Quinoprotein amine dehydrogenase"/>
    <property type="match status" value="1"/>
</dbReference>
<dbReference type="Gene3D" id="1.10.472.10">
    <property type="entry name" value="Cyclin-like"/>
    <property type="match status" value="1"/>
</dbReference>
<dbReference type="SUPFAM" id="SSF50969">
    <property type="entry name" value="YVTN repeat-like/Quinoprotein amine dehydrogenase"/>
    <property type="match status" value="1"/>
</dbReference>
<dbReference type="PANTHER" id="PTHR19879:SF9">
    <property type="entry name" value="TRANSCRIPTION INITIATION FACTOR TFIID SUBUNIT 5"/>
    <property type="match status" value="1"/>
</dbReference>
<feature type="region of interest" description="Disordered" evidence="2">
    <location>
        <begin position="506"/>
        <end position="531"/>
    </location>
</feature>
<gene>
    <name evidence="3" type="ORF">PGLA1383_LOCUS28074</name>
</gene>
<reference evidence="3" key="1">
    <citation type="submission" date="2021-02" db="EMBL/GenBank/DDBJ databases">
        <authorList>
            <person name="Dougan E. K."/>
            <person name="Rhodes N."/>
            <person name="Thang M."/>
            <person name="Chan C."/>
        </authorList>
    </citation>
    <scope>NUCLEOTIDE SEQUENCE</scope>
</reference>
<keyword evidence="1" id="KW-0853">WD repeat</keyword>
<dbReference type="InterPro" id="IPR001680">
    <property type="entry name" value="WD40_rpt"/>
</dbReference>
<evidence type="ECO:0000256" key="1">
    <source>
        <dbReference type="PROSITE-ProRule" id="PRU00221"/>
    </source>
</evidence>
<proteinExistence type="predicted"/>